<evidence type="ECO:0000256" key="2">
    <source>
        <dbReference type="ARBA" id="ARBA00022737"/>
    </source>
</evidence>
<sequence length="714" mass="77889">MKKIYLSLTCLLGVFNLYAQEVFFETDYQNLAENADTALLNVSISGTLADTATIELIVLNDVSTANATTDYNFTTQVLSFAPNGSTTQSIPVTLIDNQIANPDKMLVFALQNPSNISLGANKTHVLYLFDNEKHIATPNNTLGINYATNFAIEGNNPGSEILTYSAATQRLFVMNSGNASVEILDFSNPLAISTINSIDLSAYGAGGTSVAYHNGYVAVSLAAANKTDNGKVVFLDTDGNIITNLEVGALPDMLCFTPDGNKLLVANEGEPNADYSIDPEGSIAVIDLSNGIENLNQNHVSLLNFNSFDNQKAALQAAQVRIFGPNASVSQDLEPEYITVAANSQKAWVSLQENNAYATIDLNSMQITNILPLGLKDHSLPGNTLDTSNKADSIFMANWPIKGMYMPDAIDNYTLNGVTYLVTANEGDAREYDTFEEEVNLEDLNLDPSIFPNHELLAHNDNLGKIKITNQGGDLDNDGIYEEIHVFGGRSFSIYNAETGVQVYDSGDDFERIIEEDPTYKDIFNTTDDENKLKNRSDNKGPEPEAVLVKEIANEFYAFIALERVGGFMVYNISNPNSPVFEGYFNNRSTAPGENIVGDLAPESIIYIAPNENTLEKGLLVIANEVSATVSVYTLDNNSLSTKTPVAKSNFSIYPNPASTQVYFNKPTNYRLYNMQGKLIKQANNASYLNIEDVNSGIYIIKNTEGTAQKLIVK</sequence>
<dbReference type="Pfam" id="PF22494">
    <property type="entry name" value="choice_anch_I"/>
    <property type="match status" value="1"/>
</dbReference>
<dbReference type="NCBIfam" id="NF038117">
    <property type="entry name" value="choice_anch_I"/>
    <property type="match status" value="1"/>
</dbReference>
<keyword evidence="3" id="KW-0106">Calcium</keyword>
<dbReference type="InterPro" id="IPR038081">
    <property type="entry name" value="CalX-like_sf"/>
</dbReference>
<dbReference type="AlphaFoldDB" id="A0A840EUI0"/>
<dbReference type="InterPro" id="IPR015943">
    <property type="entry name" value="WD40/YVTN_repeat-like_dom_sf"/>
</dbReference>
<evidence type="ECO:0000259" key="6">
    <source>
        <dbReference type="Pfam" id="PF18962"/>
    </source>
</evidence>
<dbReference type="GO" id="GO:0007154">
    <property type="term" value="P:cell communication"/>
    <property type="evidence" value="ECO:0007669"/>
    <property type="project" value="InterPro"/>
</dbReference>
<evidence type="ECO:0000256" key="3">
    <source>
        <dbReference type="ARBA" id="ARBA00022837"/>
    </source>
</evidence>
<dbReference type="GO" id="GO:0016020">
    <property type="term" value="C:membrane"/>
    <property type="evidence" value="ECO:0007669"/>
    <property type="project" value="InterPro"/>
</dbReference>
<keyword evidence="1 4" id="KW-0732">Signal</keyword>
<evidence type="ECO:0008006" key="10">
    <source>
        <dbReference type="Google" id="ProtNLM"/>
    </source>
</evidence>
<dbReference type="PANTHER" id="PTHR46928">
    <property type="entry name" value="MESENCHYME-SPECIFIC CELL SURFACE GLYCOPROTEIN"/>
    <property type="match status" value="1"/>
</dbReference>
<keyword evidence="2" id="KW-0677">Repeat</keyword>
<dbReference type="InterPro" id="IPR011048">
    <property type="entry name" value="Haem_d1_sf"/>
</dbReference>
<dbReference type="SUPFAM" id="SSF141072">
    <property type="entry name" value="CalX-like"/>
    <property type="match status" value="1"/>
</dbReference>
<dbReference type="InterPro" id="IPR052956">
    <property type="entry name" value="Mesenchyme-surface_protein"/>
</dbReference>
<reference evidence="8 9" key="1">
    <citation type="submission" date="2020-08" db="EMBL/GenBank/DDBJ databases">
        <title>Genomic Encyclopedia of Type Strains, Phase IV (KMG-IV): sequencing the most valuable type-strain genomes for metagenomic binning, comparative biology and taxonomic classification.</title>
        <authorList>
            <person name="Goeker M."/>
        </authorList>
    </citation>
    <scope>NUCLEOTIDE SEQUENCE [LARGE SCALE GENOMIC DNA]</scope>
    <source>
        <strain evidence="8 9">DSM 29568</strain>
    </source>
</reference>
<evidence type="ECO:0000259" key="5">
    <source>
        <dbReference type="Pfam" id="PF03160"/>
    </source>
</evidence>
<dbReference type="InterPro" id="IPR026444">
    <property type="entry name" value="Secre_tail"/>
</dbReference>
<dbReference type="Pfam" id="PF03160">
    <property type="entry name" value="Calx-beta"/>
    <property type="match status" value="1"/>
</dbReference>
<evidence type="ECO:0000313" key="8">
    <source>
        <dbReference type="EMBL" id="MBB4119126.1"/>
    </source>
</evidence>
<feature type="domain" description="Choice-of-anchor I" evidence="7">
    <location>
        <begin position="145"/>
        <end position="634"/>
    </location>
</feature>
<dbReference type="PANTHER" id="PTHR46928:SF1">
    <property type="entry name" value="MESENCHYME-SPECIFIC CELL SURFACE GLYCOPROTEIN"/>
    <property type="match status" value="1"/>
</dbReference>
<feature type="chain" id="PRO_5032600256" description="Alkaline phosphatase" evidence="4">
    <location>
        <begin position="20"/>
        <end position="714"/>
    </location>
</feature>
<protein>
    <recommendedName>
        <fullName evidence="10">Alkaline phosphatase</fullName>
    </recommendedName>
</protein>
<comment type="caution">
    <text evidence="8">The sequence shown here is derived from an EMBL/GenBank/DDBJ whole genome shotgun (WGS) entry which is preliminary data.</text>
</comment>
<accession>A0A840EUI0</accession>
<dbReference type="SUPFAM" id="SSF51004">
    <property type="entry name" value="C-terminal (heme d1) domain of cytochrome cd1-nitrite reductase"/>
    <property type="match status" value="1"/>
</dbReference>
<evidence type="ECO:0000259" key="7">
    <source>
        <dbReference type="Pfam" id="PF22494"/>
    </source>
</evidence>
<gene>
    <name evidence="8" type="ORF">GGR32_001422</name>
</gene>
<dbReference type="NCBIfam" id="TIGR04183">
    <property type="entry name" value="Por_Secre_tail"/>
    <property type="match status" value="1"/>
</dbReference>
<dbReference type="RefSeq" id="WP_183477482.1">
    <property type="nucleotide sequence ID" value="NZ_JACIFO010000005.1"/>
</dbReference>
<dbReference type="Gene3D" id="2.130.10.10">
    <property type="entry name" value="YVTN repeat-like/Quinoprotein amine dehydrogenase"/>
    <property type="match status" value="1"/>
</dbReference>
<dbReference type="InterPro" id="IPR003644">
    <property type="entry name" value="Calx_beta"/>
</dbReference>
<dbReference type="EMBL" id="JACIFO010000005">
    <property type="protein sequence ID" value="MBB4119126.1"/>
    <property type="molecule type" value="Genomic_DNA"/>
</dbReference>
<feature type="domain" description="Calx-beta" evidence="5">
    <location>
        <begin position="22"/>
        <end position="115"/>
    </location>
</feature>
<proteinExistence type="predicted"/>
<keyword evidence="9" id="KW-1185">Reference proteome</keyword>
<feature type="domain" description="Secretion system C-terminal sorting" evidence="6">
    <location>
        <begin position="653"/>
        <end position="713"/>
    </location>
</feature>
<feature type="signal peptide" evidence="4">
    <location>
        <begin position="1"/>
        <end position="19"/>
    </location>
</feature>
<evidence type="ECO:0000256" key="4">
    <source>
        <dbReference type="SAM" id="SignalP"/>
    </source>
</evidence>
<name>A0A840EUI0_9FLAO</name>
<dbReference type="Proteomes" id="UP000553034">
    <property type="component" value="Unassembled WGS sequence"/>
</dbReference>
<evidence type="ECO:0000256" key="1">
    <source>
        <dbReference type="ARBA" id="ARBA00022729"/>
    </source>
</evidence>
<dbReference type="InterPro" id="IPR055188">
    <property type="entry name" value="Choice_anch_I"/>
</dbReference>
<evidence type="ECO:0000313" key="9">
    <source>
        <dbReference type="Proteomes" id="UP000553034"/>
    </source>
</evidence>
<dbReference type="Pfam" id="PF18962">
    <property type="entry name" value="Por_Secre_tail"/>
    <property type="match status" value="1"/>
</dbReference>
<dbReference type="Gene3D" id="2.60.40.2030">
    <property type="match status" value="1"/>
</dbReference>
<organism evidence="8 9">
    <name type="scientific">Mesonia hippocampi</name>
    <dbReference type="NCBI Taxonomy" id="1628250"/>
    <lineage>
        <taxon>Bacteria</taxon>
        <taxon>Pseudomonadati</taxon>
        <taxon>Bacteroidota</taxon>
        <taxon>Flavobacteriia</taxon>
        <taxon>Flavobacteriales</taxon>
        <taxon>Flavobacteriaceae</taxon>
        <taxon>Mesonia</taxon>
    </lineage>
</organism>